<dbReference type="InterPro" id="IPR015797">
    <property type="entry name" value="NUDIX_hydrolase-like_dom_sf"/>
</dbReference>
<dbReference type="Gene3D" id="3.90.79.10">
    <property type="entry name" value="Nucleoside Triphosphate Pyrophosphohydrolase"/>
    <property type="match status" value="1"/>
</dbReference>
<gene>
    <name evidence="3" type="ORF">G9H71_08045</name>
</gene>
<dbReference type="PROSITE" id="PS00893">
    <property type="entry name" value="NUDIX_BOX"/>
    <property type="match status" value="1"/>
</dbReference>
<comment type="caution">
    <text evidence="3">The sequence shown here is derived from an EMBL/GenBank/DDBJ whole genome shotgun (WGS) entry which is preliminary data.</text>
</comment>
<dbReference type="Pfam" id="PF00293">
    <property type="entry name" value="NUDIX"/>
    <property type="match status" value="1"/>
</dbReference>
<dbReference type="Proteomes" id="UP000800981">
    <property type="component" value="Unassembled WGS sequence"/>
</dbReference>
<reference evidence="3 4" key="1">
    <citation type="submission" date="2020-03" db="EMBL/GenBank/DDBJ databases">
        <title>Two novel Motilibacter sp.</title>
        <authorList>
            <person name="Liu S."/>
        </authorList>
    </citation>
    <scope>NUCLEOTIDE SEQUENCE [LARGE SCALE GENOMIC DNA]</scope>
    <source>
        <strain evidence="3 4">E257</strain>
    </source>
</reference>
<keyword evidence="4" id="KW-1185">Reference proteome</keyword>
<proteinExistence type="predicted"/>
<evidence type="ECO:0000313" key="3">
    <source>
        <dbReference type="EMBL" id="NHC13730.1"/>
    </source>
</evidence>
<evidence type="ECO:0000256" key="1">
    <source>
        <dbReference type="ARBA" id="ARBA00022801"/>
    </source>
</evidence>
<evidence type="ECO:0000259" key="2">
    <source>
        <dbReference type="PROSITE" id="PS51462"/>
    </source>
</evidence>
<dbReference type="SUPFAM" id="SSF55811">
    <property type="entry name" value="Nudix"/>
    <property type="match status" value="1"/>
</dbReference>
<dbReference type="PANTHER" id="PTHR21340:SF7">
    <property type="entry name" value="NUDIX HYDROLASE DOMAIN-CONTAINING PROTEIN"/>
    <property type="match status" value="1"/>
</dbReference>
<dbReference type="RefSeq" id="WP_166280417.1">
    <property type="nucleotide sequence ID" value="NZ_JAANNP010000002.1"/>
</dbReference>
<sequence>MPKRSAGLLLWRRREGVVEVLLAHPGGPLFARRDDGAWSVPKGEYTDDEEPLAAARREFLEEIGTAAPDGEPFPLGEARQSSGKVNVVWALRGDLDVTEVHSNLFSMEWPPRSGRHQEFPEIDRAAWFDLETARRKIFASQLPFLDRLAEHAHDDR</sequence>
<name>A0ABX0GVR6_9ACTN</name>
<dbReference type="InterPro" id="IPR020084">
    <property type="entry name" value="NUDIX_hydrolase_CS"/>
</dbReference>
<keyword evidence="1" id="KW-0378">Hydrolase</keyword>
<dbReference type="InterPro" id="IPR051325">
    <property type="entry name" value="Nudix_hydrolase_domain"/>
</dbReference>
<dbReference type="PANTHER" id="PTHR21340">
    <property type="entry name" value="DIADENOSINE 5,5-P1,P4-TETRAPHOSPHATE PYROPHOSPHOHYDROLASE MUTT"/>
    <property type="match status" value="1"/>
</dbReference>
<dbReference type="EMBL" id="JAANNP010000002">
    <property type="protein sequence ID" value="NHC13730.1"/>
    <property type="molecule type" value="Genomic_DNA"/>
</dbReference>
<evidence type="ECO:0000313" key="4">
    <source>
        <dbReference type="Proteomes" id="UP000800981"/>
    </source>
</evidence>
<dbReference type="PROSITE" id="PS51462">
    <property type="entry name" value="NUDIX"/>
    <property type="match status" value="1"/>
</dbReference>
<dbReference type="InterPro" id="IPR000086">
    <property type="entry name" value="NUDIX_hydrolase_dom"/>
</dbReference>
<feature type="domain" description="Nudix hydrolase" evidence="2">
    <location>
        <begin position="1"/>
        <end position="150"/>
    </location>
</feature>
<organism evidence="3 4">
    <name type="scientific">Motilibacter deserti</name>
    <dbReference type="NCBI Taxonomy" id="2714956"/>
    <lineage>
        <taxon>Bacteria</taxon>
        <taxon>Bacillati</taxon>
        <taxon>Actinomycetota</taxon>
        <taxon>Actinomycetes</taxon>
        <taxon>Motilibacterales</taxon>
        <taxon>Motilibacteraceae</taxon>
        <taxon>Motilibacter</taxon>
    </lineage>
</organism>
<protein>
    <submittedName>
        <fullName evidence="3">NUDIX domain-containing protein</fullName>
    </submittedName>
</protein>
<dbReference type="CDD" id="cd04662">
    <property type="entry name" value="NUDIX_Hydrolase"/>
    <property type="match status" value="1"/>
</dbReference>
<accession>A0ABX0GVR6</accession>